<dbReference type="PRINTS" id="PR00747">
    <property type="entry name" value="GLYHDRLASE47"/>
</dbReference>
<proteinExistence type="inferred from homology"/>
<evidence type="ECO:0000256" key="7">
    <source>
        <dbReference type="ARBA" id="ARBA00022801"/>
    </source>
</evidence>
<evidence type="ECO:0000256" key="18">
    <source>
        <dbReference type="PIRSR" id="PIRSR601382-1"/>
    </source>
</evidence>
<feature type="disulfide bond" evidence="20">
    <location>
        <begin position="357"/>
        <end position="390"/>
    </location>
</feature>
<name>A0A7E4VWN9_PANRE</name>
<dbReference type="InterPro" id="IPR012341">
    <property type="entry name" value="6hp_glycosidase-like_sf"/>
</dbReference>
<evidence type="ECO:0000256" key="15">
    <source>
        <dbReference type="ARBA" id="ARBA00023295"/>
    </source>
</evidence>
<dbReference type="InterPro" id="IPR001382">
    <property type="entry name" value="Glyco_hydro_47"/>
</dbReference>
<comment type="similarity">
    <text evidence="4 21">Belongs to the glycosyl hydrolase 47 family.</text>
</comment>
<evidence type="ECO:0000256" key="1">
    <source>
        <dbReference type="ARBA" id="ARBA00001913"/>
    </source>
</evidence>
<keyword evidence="6 19" id="KW-0479">Metal-binding</keyword>
<evidence type="ECO:0000256" key="16">
    <source>
        <dbReference type="ARBA" id="ARBA00047669"/>
    </source>
</evidence>
<dbReference type="EC" id="3.2.1.-" evidence="21"/>
<comment type="pathway">
    <text evidence="3">Protein modification; protein glycosylation.</text>
</comment>
<evidence type="ECO:0000256" key="17">
    <source>
        <dbReference type="ARBA" id="ARBA00048605"/>
    </source>
</evidence>
<accession>A0A7E4VWN9</accession>
<evidence type="ECO:0000256" key="12">
    <source>
        <dbReference type="ARBA" id="ARBA00023136"/>
    </source>
</evidence>
<feature type="binding site" evidence="19">
    <location>
        <position position="515"/>
    </location>
    <ligand>
        <name>Ca(2+)</name>
        <dbReference type="ChEBI" id="CHEBI:29108"/>
    </ligand>
</feature>
<keyword evidence="10" id="KW-1133">Transmembrane helix</keyword>
<evidence type="ECO:0000256" key="4">
    <source>
        <dbReference type="ARBA" id="ARBA00007658"/>
    </source>
</evidence>
<dbReference type="Proteomes" id="UP000492821">
    <property type="component" value="Unassembled WGS sequence"/>
</dbReference>
<dbReference type="GO" id="GO:0005975">
    <property type="term" value="P:carbohydrate metabolic process"/>
    <property type="evidence" value="ECO:0007669"/>
    <property type="project" value="InterPro"/>
</dbReference>
<keyword evidence="13 20" id="KW-1015">Disulfide bond</keyword>
<keyword evidence="15 21" id="KW-0326">Glycosidase</keyword>
<evidence type="ECO:0000313" key="23">
    <source>
        <dbReference type="WBParaSite" id="Pan_g3684.t1"/>
    </source>
</evidence>
<comment type="subcellular location">
    <subcellularLocation>
        <location evidence="2">Golgi apparatus membrane</location>
        <topology evidence="2">Single-pass type II membrane protein</topology>
    </subcellularLocation>
</comment>
<dbReference type="InterPro" id="IPR036026">
    <property type="entry name" value="Seven-hairpin_glycosidases"/>
</dbReference>
<evidence type="ECO:0000256" key="3">
    <source>
        <dbReference type="ARBA" id="ARBA00004922"/>
    </source>
</evidence>
<feature type="active site" evidence="18">
    <location>
        <position position="429"/>
    </location>
</feature>
<keyword evidence="5" id="KW-0812">Transmembrane</keyword>
<dbReference type="GO" id="GO:0005509">
    <property type="term" value="F:calcium ion binding"/>
    <property type="evidence" value="ECO:0007669"/>
    <property type="project" value="InterPro"/>
</dbReference>
<evidence type="ECO:0000256" key="2">
    <source>
        <dbReference type="ARBA" id="ARBA00004323"/>
    </source>
</evidence>
<dbReference type="FunFam" id="1.50.10.10:FF:000017">
    <property type="entry name" value="alpha-1,2-Mannosidase"/>
    <property type="match status" value="1"/>
</dbReference>
<dbReference type="SUPFAM" id="SSF48225">
    <property type="entry name" value="Seven-hairpin glycosidases"/>
    <property type="match status" value="1"/>
</dbReference>
<evidence type="ECO:0000256" key="9">
    <source>
        <dbReference type="ARBA" id="ARBA00022968"/>
    </source>
</evidence>
<dbReference type="GO" id="GO:0004571">
    <property type="term" value="F:mannosyl-oligosaccharide 1,2-alpha-mannosidase activity"/>
    <property type="evidence" value="ECO:0007669"/>
    <property type="project" value="UniProtKB-EC"/>
</dbReference>
<evidence type="ECO:0000256" key="11">
    <source>
        <dbReference type="ARBA" id="ARBA00023034"/>
    </source>
</evidence>
<keyword evidence="22" id="KW-1185">Reference proteome</keyword>
<dbReference type="GO" id="GO:0006491">
    <property type="term" value="P:N-glycan processing"/>
    <property type="evidence" value="ECO:0007669"/>
    <property type="project" value="UniProtKB-ARBA"/>
</dbReference>
<dbReference type="WBParaSite" id="Pan_g3684.t1">
    <property type="protein sequence ID" value="Pan_g3684.t1"/>
    <property type="gene ID" value="Pan_g3684"/>
</dbReference>
<dbReference type="GO" id="GO:0005783">
    <property type="term" value="C:endoplasmic reticulum"/>
    <property type="evidence" value="ECO:0007669"/>
    <property type="project" value="TreeGrafter"/>
</dbReference>
<feature type="active site" description="Proton donor" evidence="18">
    <location>
        <position position="160"/>
    </location>
</feature>
<comment type="catalytic activity">
    <reaction evidence="17">
        <text>N(4)-(alpha-D-Man-(1-&gt;2)-alpha-D-Man-(1-&gt;2)-alpha-D-Man-(1-&gt;3)-[alpha-D-Man-(1-&gt;2)-alpha-D-Man-(1-&gt;3)-[alpha-D-Man-(1-&gt;2)-alpha-D-Man-(1-&gt;6)]-alpha-D-Man-(1-&gt;6)]-beta-D-Man-(1-&gt;4)-beta-D-GlcNAc-(1-&gt;4)-beta-D-GlcNAc)-L-asparaginyl-[protein] (N-glucan mannose isomer 9A1,2,3B1,2,3) + 4 H2O = N(4)-(alpha-D-Man-(1-&gt;3)-[alpha-D-Man-(1-&gt;3)-[alpha-D-Man-(1-&gt;6)]-alpha-D-Man-(1-&gt;6)]-beta-D-Man-(1-&gt;4)-beta-D-GlcNAc-(1-&gt;4)-beta-D-GlcNAc)-L-asparaginyl-[protein] (N-glucan mannose isomer 5A1,2) + 4 beta-D-mannose</text>
        <dbReference type="Rhea" id="RHEA:56008"/>
        <dbReference type="Rhea" id="RHEA-COMP:14356"/>
        <dbReference type="Rhea" id="RHEA-COMP:14367"/>
        <dbReference type="ChEBI" id="CHEBI:15377"/>
        <dbReference type="ChEBI" id="CHEBI:28563"/>
        <dbReference type="ChEBI" id="CHEBI:59087"/>
        <dbReference type="ChEBI" id="CHEBI:139493"/>
        <dbReference type="EC" id="3.2.1.113"/>
    </reaction>
</comment>
<keyword evidence="8 19" id="KW-0106">Calcium</keyword>
<dbReference type="Pfam" id="PF01532">
    <property type="entry name" value="Glyco_hydro_47"/>
    <property type="match status" value="1"/>
</dbReference>
<evidence type="ECO:0000256" key="20">
    <source>
        <dbReference type="PIRSR" id="PIRSR601382-3"/>
    </source>
</evidence>
<reference evidence="22" key="1">
    <citation type="journal article" date="2013" name="Genetics">
        <title>The draft genome and transcriptome of Panagrellus redivivus are shaped by the harsh demands of a free-living lifestyle.</title>
        <authorList>
            <person name="Srinivasan J."/>
            <person name="Dillman A.R."/>
            <person name="Macchietto M.G."/>
            <person name="Heikkinen L."/>
            <person name="Lakso M."/>
            <person name="Fracchia K.M."/>
            <person name="Antoshechkin I."/>
            <person name="Mortazavi A."/>
            <person name="Wong G."/>
            <person name="Sternberg P.W."/>
        </authorList>
    </citation>
    <scope>NUCLEOTIDE SEQUENCE [LARGE SCALE GENOMIC DNA]</scope>
    <source>
        <strain evidence="22">MT8872</strain>
    </source>
</reference>
<evidence type="ECO:0000256" key="19">
    <source>
        <dbReference type="PIRSR" id="PIRSR601382-2"/>
    </source>
</evidence>
<comment type="catalytic activity">
    <reaction evidence="16">
        <text>N(4)-(alpha-D-Man-(1-&gt;2)-alpha-D-Man-(1-&gt;2)-alpha-D-Man-(1-&gt;3)-[alpha-D-Man-(1-&gt;3)-[alpha-D-Man-(1-&gt;2)-alpha-D-Man-(1-&gt;6)]-alpha-D-Man-(1-&gt;6)]-beta-D-Man-(1-&gt;4)-beta-D-GlcNAc-(1-&gt;4)-beta-D-GlcNAc)-L-asparaginyl-[protein] (N-glucan mannose isomer 8A1,2,3B1,3) + 3 H2O = N(4)-(alpha-D-Man-(1-&gt;3)-[alpha-D-Man-(1-&gt;3)-[alpha-D-Man-(1-&gt;6)]-alpha-D-Man-(1-&gt;6)]-beta-D-Man-(1-&gt;4)-beta-D-GlcNAc-(1-&gt;4)-beta-D-GlcNAc)-L-asparaginyl-[protein] (N-glucan mannose isomer 5A1,2) + 3 beta-D-mannose</text>
        <dbReference type="Rhea" id="RHEA:56028"/>
        <dbReference type="Rhea" id="RHEA-COMP:14358"/>
        <dbReference type="Rhea" id="RHEA-COMP:14367"/>
        <dbReference type="ChEBI" id="CHEBI:15377"/>
        <dbReference type="ChEBI" id="CHEBI:28563"/>
        <dbReference type="ChEBI" id="CHEBI:59087"/>
        <dbReference type="ChEBI" id="CHEBI:60628"/>
        <dbReference type="EC" id="3.2.1.113"/>
    </reaction>
</comment>
<evidence type="ECO:0000256" key="5">
    <source>
        <dbReference type="ARBA" id="ARBA00022692"/>
    </source>
</evidence>
<dbReference type="Gene3D" id="1.50.10.10">
    <property type="match status" value="1"/>
</dbReference>
<dbReference type="GO" id="GO:0000139">
    <property type="term" value="C:Golgi membrane"/>
    <property type="evidence" value="ECO:0007669"/>
    <property type="project" value="UniProtKB-SubCell"/>
</dbReference>
<reference evidence="23" key="2">
    <citation type="submission" date="2020-10" db="UniProtKB">
        <authorList>
            <consortium name="WormBaseParasite"/>
        </authorList>
    </citation>
    <scope>IDENTIFICATION</scope>
</reference>
<keyword evidence="11" id="KW-0333">Golgi apparatus</keyword>
<sequence>MGLRLWEKYILLLGLAVLVVVGVSFVSFSSEPESLNGASGSAKISRDIIARKAIIHNFVSSVNASSGNADVEKRDHVRGMMQFAWNNYKKYAWGANELKPISMMGHSASVFGSGRSGATIVDALDTLFIMGLLDEYADARQFVVDELDMRTARGDISVFETNIRFVGGLLSAHALTGEEAYLTKAQDIADLLISAFDTPTGIPLALVNMRTGRANNWAWASGGCSILSEFGSIELEFNYLSRVTRNDTYSKKIERIRKTISEVDKPDGLYPNFINPRTGRWCQKHVSVGALGDSFYEYLLKEYVMSGKKDVAAKKLYDEAIAALEAKLLYKSAQNNLWYFAEMKGSRVEHKMDHLACFIAGLFALQSANEESTEAKAHALELATQIGNTCHESYIRTATKIGPESFRFTTDAEAVAIRSTEKYYILRPEVVEGWFYLWRVTKDEKYREWAWAAIEAIEKHCRSPAGYSGIRDVYQVPAEQDDVQQSFLLSETLKYLYLIFADDAVIPLDRWVFNTEAHPLPVVRSE</sequence>
<evidence type="ECO:0000256" key="8">
    <source>
        <dbReference type="ARBA" id="ARBA00022837"/>
    </source>
</evidence>
<evidence type="ECO:0000256" key="6">
    <source>
        <dbReference type="ARBA" id="ARBA00022723"/>
    </source>
</evidence>
<feature type="active site" description="Proton donor" evidence="18">
    <location>
        <position position="404"/>
    </location>
</feature>
<feature type="active site" evidence="18">
    <location>
        <position position="293"/>
    </location>
</feature>
<evidence type="ECO:0000256" key="21">
    <source>
        <dbReference type="RuleBase" id="RU361193"/>
    </source>
</evidence>
<evidence type="ECO:0000256" key="10">
    <source>
        <dbReference type="ARBA" id="ARBA00022989"/>
    </source>
</evidence>
<evidence type="ECO:0000256" key="13">
    <source>
        <dbReference type="ARBA" id="ARBA00023157"/>
    </source>
</evidence>
<dbReference type="InterPro" id="IPR050749">
    <property type="entry name" value="Glycosyl_Hydrolase_47"/>
</dbReference>
<evidence type="ECO:0000256" key="14">
    <source>
        <dbReference type="ARBA" id="ARBA00023180"/>
    </source>
</evidence>
<keyword evidence="9" id="KW-0735">Signal-anchor</keyword>
<comment type="cofactor">
    <cofactor evidence="1 19">
        <name>Ca(2+)</name>
        <dbReference type="ChEBI" id="CHEBI:29108"/>
    </cofactor>
</comment>
<evidence type="ECO:0000313" key="22">
    <source>
        <dbReference type="Proteomes" id="UP000492821"/>
    </source>
</evidence>
<dbReference type="PANTHER" id="PTHR11742">
    <property type="entry name" value="MANNOSYL-OLIGOSACCHARIDE ALPHA-1,2-MANNOSIDASE-RELATED"/>
    <property type="match status" value="1"/>
</dbReference>
<dbReference type="AlphaFoldDB" id="A0A7E4VWN9"/>
<keyword evidence="12" id="KW-0472">Membrane</keyword>
<keyword evidence="14" id="KW-0325">Glycoprotein</keyword>
<organism evidence="22 23">
    <name type="scientific">Panagrellus redivivus</name>
    <name type="common">Microworm</name>
    <dbReference type="NCBI Taxonomy" id="6233"/>
    <lineage>
        <taxon>Eukaryota</taxon>
        <taxon>Metazoa</taxon>
        <taxon>Ecdysozoa</taxon>
        <taxon>Nematoda</taxon>
        <taxon>Chromadorea</taxon>
        <taxon>Rhabditida</taxon>
        <taxon>Tylenchina</taxon>
        <taxon>Panagrolaimomorpha</taxon>
        <taxon>Panagrolaimoidea</taxon>
        <taxon>Panagrolaimidae</taxon>
        <taxon>Panagrellus</taxon>
    </lineage>
</organism>
<keyword evidence="7 21" id="KW-0378">Hydrolase</keyword>
<protein>
    <recommendedName>
        <fullName evidence="21">alpha-1,2-Mannosidase</fullName>
        <ecNumber evidence="21">3.2.1.-</ecNumber>
    </recommendedName>
</protein>
<dbReference type="PANTHER" id="PTHR11742:SF6">
    <property type="entry name" value="MANNOSYL-OLIGOSACCHARIDE ALPHA-1,2-MANNOSIDASE IA-RELATED"/>
    <property type="match status" value="1"/>
</dbReference>